<accession>A0A504XUC8</accession>
<reference evidence="3" key="1">
    <citation type="submission" date="2019-02" db="EMBL/GenBank/DDBJ databases">
        <title>FDA dAtabase for Regulatory Grade micrObial Sequences (FDA-ARGOS): Supporting development and validation of Infectious Disease Dx tests.</title>
        <authorList>
            <person name="Duncan R."/>
            <person name="Fisher C."/>
            <person name="Tallon L."/>
            <person name="Sadzewicz L."/>
            <person name="Sengamalay N."/>
            <person name="Ott S."/>
            <person name="Godinez A."/>
            <person name="Nagaraj S."/>
            <person name="Vavikolanu K."/>
            <person name="Vyas G."/>
            <person name="Nadendla S."/>
            <person name="Aluvathingal J."/>
            <person name="Sichtig H."/>
        </authorList>
    </citation>
    <scope>NUCLEOTIDE SEQUENCE [LARGE SCALE GENOMIC DNA]</scope>
    <source>
        <strain evidence="3">FDAARGOS_360</strain>
    </source>
</reference>
<dbReference type="SUPFAM" id="SSF53335">
    <property type="entry name" value="S-adenosyl-L-methionine-dependent methyltransferases"/>
    <property type="match status" value="1"/>
</dbReference>
<dbReference type="InterPro" id="IPR019410">
    <property type="entry name" value="Methyltransf_16"/>
</dbReference>
<dbReference type="PANTHER" id="PTHR14614">
    <property type="entry name" value="HEPATOCELLULAR CARCINOMA-ASSOCIATED ANTIGEN"/>
    <property type="match status" value="1"/>
</dbReference>
<keyword evidence="2" id="KW-0808">Transferase</keyword>
<keyword evidence="2" id="KW-0489">Methyltransferase</keyword>
<evidence type="ECO:0000313" key="3">
    <source>
        <dbReference type="Proteomes" id="UP000318821"/>
    </source>
</evidence>
<dbReference type="Pfam" id="PF08585">
    <property type="entry name" value="RMI1_N_C"/>
    <property type="match status" value="1"/>
</dbReference>
<dbReference type="EMBL" id="RHLD01000023">
    <property type="protein sequence ID" value="TPP51415.1"/>
    <property type="molecule type" value="Genomic_DNA"/>
</dbReference>
<dbReference type="Pfam" id="PF10294">
    <property type="entry name" value="Methyltransf_16"/>
    <property type="match status" value="1"/>
</dbReference>
<dbReference type="Gene3D" id="3.40.50.150">
    <property type="entry name" value="Vaccinia Virus protein VP39"/>
    <property type="match status" value="1"/>
</dbReference>
<comment type="caution">
    <text evidence="2">The sequence shown here is derived from an EMBL/GenBank/DDBJ whole genome shotgun (WGS) entry which is preliminary data.</text>
</comment>
<gene>
    <name evidence="2" type="ORF">CGC20_18535</name>
</gene>
<dbReference type="VEuPathDB" id="TriTrypDB:LdCL_230005900"/>
<evidence type="ECO:0000313" key="2">
    <source>
        <dbReference type="EMBL" id="TPP51415.1"/>
    </source>
</evidence>
<name>A0A504XUC8_LEIDO</name>
<dbReference type="SMART" id="SM01161">
    <property type="entry name" value="DUF1767"/>
    <property type="match status" value="1"/>
</dbReference>
<dbReference type="Proteomes" id="UP000318821">
    <property type="component" value="Unassembled WGS sequence"/>
</dbReference>
<sequence length="638" mass="69166">MVQLEYITSTIFSLLQVAAYRVTTFSHGTMTALADEVREKYSLSLSSDYIERCVQAKTSITSLELYQKSLWENLRDICGTSLLPYGIGAQVSATLPNAVVMQINASRDATQPLRPCADVSDDEAILNAAFQRNSSKRLLRLQLTDGNVEIPALELSTLRVFQGIPTPGEKVLIHKDAEVRNGCIILSESNVSLLGGEVHQLKQDFLAHRRRLEVGYQTSNGLDGAPRFAPLEVGHHYRSSVAHSGAPADIEYQGGASPYHANERSGMRGNYSHNGCGGGRAQQVGGNYGERGSAGEHGRGEAGEVGAAAVWTVLTAAMVGEVMKGAVADMAGEVVVAAATPAADATAGLASLRRIFGLRLNAVAEMDIRINTNAEYANVEALRKLVRLDCRYAWVDVPFSTPSGRHQMLVRQRGATCGPSTPENVDLVALLNSDSIPQYIWPAAYPMCEWVHSHSDMFQGKCVLELGCGAGVLGFTVAQHARQVVLTDCSPVSLALVLESVARNGYRNCNVAVLQWGREDQLAQIKLECGVDSFDIVMGSDVFYFSSTLKAGLATARSALMPRHDNDAVFLCGSVARSDRMEVDLEEMPLQEGFVLADSIVVDPFRLYVWKVEHGATWNVGNRRLDTLSTLTVMFHLG</sequence>
<dbReference type="VEuPathDB" id="TriTrypDB:LDHU3_23.0130"/>
<dbReference type="Gene3D" id="2.40.50.770">
    <property type="entry name" value="RecQ-mediated genome instability protein Rmi1, C-terminal domain"/>
    <property type="match status" value="1"/>
</dbReference>
<dbReference type="VEuPathDB" id="TriTrypDB:LdCL_230006000"/>
<dbReference type="CDD" id="cd02440">
    <property type="entry name" value="AdoMet_MTases"/>
    <property type="match status" value="1"/>
</dbReference>
<protein>
    <submittedName>
        <fullName evidence="2">Putative methyltransferase family protein</fullName>
    </submittedName>
</protein>
<dbReference type="AlphaFoldDB" id="A0A504XUC8"/>
<dbReference type="InterPro" id="IPR013894">
    <property type="entry name" value="RMI1_OB"/>
</dbReference>
<dbReference type="InterPro" id="IPR029063">
    <property type="entry name" value="SAM-dependent_MTases_sf"/>
</dbReference>
<dbReference type="VEuPathDB" id="TriTrypDB:LDHU3_23.0120"/>
<dbReference type="VEuPathDB" id="TriTrypDB:LdBPK_230110.1"/>
<proteinExistence type="predicted"/>
<feature type="domain" description="RecQ mediated genome instability protein 1 OB-fold" evidence="1">
    <location>
        <begin position="83"/>
        <end position="206"/>
    </location>
</feature>
<dbReference type="VEuPathDB" id="TriTrypDB:LdBPK_230100.1"/>
<dbReference type="GO" id="GO:0032259">
    <property type="term" value="P:methylation"/>
    <property type="evidence" value="ECO:0007669"/>
    <property type="project" value="UniProtKB-KW"/>
</dbReference>
<dbReference type="GO" id="GO:0008168">
    <property type="term" value="F:methyltransferase activity"/>
    <property type="evidence" value="ECO:0007669"/>
    <property type="project" value="UniProtKB-KW"/>
</dbReference>
<dbReference type="PANTHER" id="PTHR14614:SF130">
    <property type="entry name" value="PROTEIN-LYSINE N-METHYLTRANSFERASE EEF2KMT"/>
    <property type="match status" value="1"/>
</dbReference>
<dbReference type="InterPro" id="IPR042470">
    <property type="entry name" value="RMI1_N_C_sf"/>
</dbReference>
<evidence type="ECO:0000259" key="1">
    <source>
        <dbReference type="Pfam" id="PF08585"/>
    </source>
</evidence>
<organism evidence="2 3">
    <name type="scientific">Leishmania donovani</name>
    <dbReference type="NCBI Taxonomy" id="5661"/>
    <lineage>
        <taxon>Eukaryota</taxon>
        <taxon>Discoba</taxon>
        <taxon>Euglenozoa</taxon>
        <taxon>Kinetoplastea</taxon>
        <taxon>Metakinetoplastina</taxon>
        <taxon>Trypanosomatida</taxon>
        <taxon>Trypanosomatidae</taxon>
        <taxon>Leishmaniinae</taxon>
        <taxon>Leishmania</taxon>
    </lineage>
</organism>